<dbReference type="GO" id="GO:0016787">
    <property type="term" value="F:hydrolase activity"/>
    <property type="evidence" value="ECO:0007669"/>
    <property type="project" value="UniProtKB-KW"/>
</dbReference>
<dbReference type="Gene3D" id="3.40.50.1000">
    <property type="entry name" value="HAD superfamily/HAD-like"/>
    <property type="match status" value="1"/>
</dbReference>
<comment type="similarity">
    <text evidence="2">Belongs to the HAD-like hydrolase superfamily. CbbY/CbbZ/Gph/YieH family.</text>
</comment>
<dbReference type="SFLD" id="SFLDG01129">
    <property type="entry name" value="C1.5:_HAD__Beta-PGM__Phosphata"/>
    <property type="match status" value="1"/>
</dbReference>
<dbReference type="EMBL" id="JACIFF010000001">
    <property type="protein sequence ID" value="MBB4077554.1"/>
    <property type="molecule type" value="Genomic_DNA"/>
</dbReference>
<dbReference type="CDD" id="cd07505">
    <property type="entry name" value="HAD_BPGM-like"/>
    <property type="match status" value="1"/>
</dbReference>
<dbReference type="RefSeq" id="WP_183493814.1">
    <property type="nucleotide sequence ID" value="NZ_JACIFF010000001.1"/>
</dbReference>
<sequence>MVNSKLRGLLCDLDGTLADSEPLHCTAWLDTLSEEFGVDYDAQWFEQWIGTSDRVLARYVVEQDRLPISDEELIKRKQVRYHEAVEREGKTFSGVDEALRQLVDEGYPVAIATNSGRLDADMMIGAARLDRFTPISVTASDVKEMKPAPDIYLLAARRLGLKASECIAIEDSGPGGIAARAAGCYLIALTDKVSQADERAHDSATAIRRALELLERDAK</sequence>
<keyword evidence="3" id="KW-0479">Metal-binding</keyword>
<evidence type="ECO:0000313" key="7">
    <source>
        <dbReference type="Proteomes" id="UP000576209"/>
    </source>
</evidence>
<dbReference type="SUPFAM" id="SSF56784">
    <property type="entry name" value="HAD-like"/>
    <property type="match status" value="1"/>
</dbReference>
<dbReference type="InterPro" id="IPR036412">
    <property type="entry name" value="HAD-like_sf"/>
</dbReference>
<evidence type="ECO:0000256" key="4">
    <source>
        <dbReference type="ARBA" id="ARBA00022842"/>
    </source>
</evidence>
<dbReference type="SFLD" id="SFLDG01135">
    <property type="entry name" value="C1.5.6:_HAD__Beta-PGM__Phospha"/>
    <property type="match status" value="1"/>
</dbReference>
<keyword evidence="4" id="KW-0460">Magnesium</keyword>
<accession>A0A840DWI7</accession>
<organism evidence="6 7">
    <name type="scientific">Neolewinella aquimaris</name>
    <dbReference type="NCBI Taxonomy" id="1835722"/>
    <lineage>
        <taxon>Bacteria</taxon>
        <taxon>Pseudomonadati</taxon>
        <taxon>Bacteroidota</taxon>
        <taxon>Saprospiria</taxon>
        <taxon>Saprospirales</taxon>
        <taxon>Lewinellaceae</taxon>
        <taxon>Neolewinella</taxon>
    </lineage>
</organism>
<evidence type="ECO:0000256" key="5">
    <source>
        <dbReference type="ARBA" id="ARBA00023277"/>
    </source>
</evidence>
<dbReference type="Proteomes" id="UP000576209">
    <property type="component" value="Unassembled WGS sequence"/>
</dbReference>
<dbReference type="GO" id="GO:0046872">
    <property type="term" value="F:metal ion binding"/>
    <property type="evidence" value="ECO:0007669"/>
    <property type="project" value="UniProtKB-KW"/>
</dbReference>
<keyword evidence="5" id="KW-0119">Carbohydrate metabolism</keyword>
<evidence type="ECO:0000313" key="6">
    <source>
        <dbReference type="EMBL" id="MBB4077554.1"/>
    </source>
</evidence>
<dbReference type="PANTHER" id="PTHR46193">
    <property type="entry name" value="6-PHOSPHOGLUCONATE PHOSPHATASE"/>
    <property type="match status" value="1"/>
</dbReference>
<dbReference type="Pfam" id="PF13419">
    <property type="entry name" value="HAD_2"/>
    <property type="match status" value="1"/>
</dbReference>
<dbReference type="PRINTS" id="PR00413">
    <property type="entry name" value="HADHALOGNASE"/>
</dbReference>
<keyword evidence="7" id="KW-1185">Reference proteome</keyword>
<dbReference type="SFLD" id="SFLDS00003">
    <property type="entry name" value="Haloacid_Dehalogenase"/>
    <property type="match status" value="1"/>
</dbReference>
<dbReference type="AlphaFoldDB" id="A0A840DWI7"/>
<dbReference type="InterPro" id="IPR006439">
    <property type="entry name" value="HAD-SF_hydro_IA"/>
</dbReference>
<proteinExistence type="inferred from homology"/>
<dbReference type="InterPro" id="IPR041492">
    <property type="entry name" value="HAD_2"/>
</dbReference>
<dbReference type="InterPro" id="IPR023198">
    <property type="entry name" value="PGP-like_dom2"/>
</dbReference>
<reference evidence="6 7" key="1">
    <citation type="submission" date="2020-08" db="EMBL/GenBank/DDBJ databases">
        <title>Genomic Encyclopedia of Type Strains, Phase IV (KMG-IV): sequencing the most valuable type-strain genomes for metagenomic binning, comparative biology and taxonomic classification.</title>
        <authorList>
            <person name="Goeker M."/>
        </authorList>
    </citation>
    <scope>NUCLEOTIDE SEQUENCE [LARGE SCALE GENOMIC DNA]</scope>
    <source>
        <strain evidence="6 7">DSM 105137</strain>
    </source>
</reference>
<dbReference type="NCBIfam" id="TIGR01509">
    <property type="entry name" value="HAD-SF-IA-v3"/>
    <property type="match status" value="1"/>
</dbReference>
<evidence type="ECO:0000256" key="1">
    <source>
        <dbReference type="ARBA" id="ARBA00001946"/>
    </source>
</evidence>
<dbReference type="PANTHER" id="PTHR46193:SF18">
    <property type="entry name" value="HEXITOL PHOSPHATASE B"/>
    <property type="match status" value="1"/>
</dbReference>
<keyword evidence="6" id="KW-0378">Hydrolase</keyword>
<dbReference type="InterPro" id="IPR051600">
    <property type="entry name" value="Beta-PGM-like"/>
</dbReference>
<evidence type="ECO:0000256" key="2">
    <source>
        <dbReference type="ARBA" id="ARBA00006171"/>
    </source>
</evidence>
<comment type="cofactor">
    <cofactor evidence="1">
        <name>Mg(2+)</name>
        <dbReference type="ChEBI" id="CHEBI:18420"/>
    </cofactor>
</comment>
<dbReference type="Gene3D" id="1.10.150.240">
    <property type="entry name" value="Putative phosphatase, domain 2"/>
    <property type="match status" value="1"/>
</dbReference>
<dbReference type="InterPro" id="IPR023214">
    <property type="entry name" value="HAD_sf"/>
</dbReference>
<evidence type="ECO:0000256" key="3">
    <source>
        <dbReference type="ARBA" id="ARBA00022723"/>
    </source>
</evidence>
<comment type="caution">
    <text evidence="6">The sequence shown here is derived from an EMBL/GenBank/DDBJ whole genome shotgun (WGS) entry which is preliminary data.</text>
</comment>
<gene>
    <name evidence="6" type="ORF">GGR28_000155</name>
</gene>
<protein>
    <submittedName>
        <fullName evidence="6">HAD superfamily hydrolase (TIGR01509 family)</fullName>
    </submittedName>
</protein>
<name>A0A840DWI7_9BACT</name>